<evidence type="ECO:0000313" key="3">
    <source>
        <dbReference type="Proteomes" id="UP000240978"/>
    </source>
</evidence>
<dbReference type="Proteomes" id="UP000240978">
    <property type="component" value="Unassembled WGS sequence"/>
</dbReference>
<dbReference type="EMBL" id="PYGK01000007">
    <property type="protein sequence ID" value="PSL29075.1"/>
    <property type="molecule type" value="Genomic_DNA"/>
</dbReference>
<dbReference type="RefSeq" id="WP_106603457.1">
    <property type="nucleotide sequence ID" value="NZ_PYGK01000007.1"/>
</dbReference>
<evidence type="ECO:0000313" key="2">
    <source>
        <dbReference type="EMBL" id="PSL29075.1"/>
    </source>
</evidence>
<protein>
    <submittedName>
        <fullName evidence="2">Uncharacterized protein</fullName>
    </submittedName>
</protein>
<sequence length="61" mass="6764">MKWRLLLFSLLASTFSDDLLAVPPAYTKLPDGVILYTAPLLKGSPHVVKQEVMAGNIYKTM</sequence>
<organism evidence="2 3">
    <name type="scientific">Chitinophaga ginsengisoli</name>
    <dbReference type="NCBI Taxonomy" id="363837"/>
    <lineage>
        <taxon>Bacteria</taxon>
        <taxon>Pseudomonadati</taxon>
        <taxon>Bacteroidota</taxon>
        <taxon>Chitinophagia</taxon>
        <taxon>Chitinophagales</taxon>
        <taxon>Chitinophagaceae</taxon>
        <taxon>Chitinophaga</taxon>
    </lineage>
</organism>
<comment type="caution">
    <text evidence="2">The sequence shown here is derived from an EMBL/GenBank/DDBJ whole genome shotgun (WGS) entry which is preliminary data.</text>
</comment>
<evidence type="ECO:0000256" key="1">
    <source>
        <dbReference type="SAM" id="SignalP"/>
    </source>
</evidence>
<name>A0A2P8G5A5_9BACT</name>
<gene>
    <name evidence="2" type="ORF">CLV42_107222</name>
</gene>
<accession>A0A2P8G5A5</accession>
<dbReference type="AlphaFoldDB" id="A0A2P8G5A5"/>
<feature type="chain" id="PRO_5015170756" evidence="1">
    <location>
        <begin position="22"/>
        <end position="61"/>
    </location>
</feature>
<feature type="signal peptide" evidence="1">
    <location>
        <begin position="1"/>
        <end position="21"/>
    </location>
</feature>
<reference evidence="2 3" key="1">
    <citation type="submission" date="2018-03" db="EMBL/GenBank/DDBJ databases">
        <title>Genomic Encyclopedia of Archaeal and Bacterial Type Strains, Phase II (KMG-II): from individual species to whole genera.</title>
        <authorList>
            <person name="Goeker M."/>
        </authorList>
    </citation>
    <scope>NUCLEOTIDE SEQUENCE [LARGE SCALE GENOMIC DNA]</scope>
    <source>
        <strain evidence="2 3">DSM 18107</strain>
    </source>
</reference>
<proteinExistence type="predicted"/>
<keyword evidence="3" id="KW-1185">Reference proteome</keyword>
<keyword evidence="1" id="KW-0732">Signal</keyword>